<evidence type="ECO:0008006" key="4">
    <source>
        <dbReference type="Google" id="ProtNLM"/>
    </source>
</evidence>
<keyword evidence="1" id="KW-0472">Membrane</keyword>
<organism evidence="2 3">
    <name type="scientific">Tritrichomonas musculus</name>
    <dbReference type="NCBI Taxonomy" id="1915356"/>
    <lineage>
        <taxon>Eukaryota</taxon>
        <taxon>Metamonada</taxon>
        <taxon>Parabasalia</taxon>
        <taxon>Tritrichomonadida</taxon>
        <taxon>Tritrichomonadidae</taxon>
        <taxon>Tritrichomonas</taxon>
    </lineage>
</organism>
<protein>
    <recommendedName>
        <fullName evidence="4">CUE domain-containing protein</fullName>
    </recommendedName>
</protein>
<accession>A0ABR2KKL4</accession>
<dbReference type="EMBL" id="JAPFFF010000004">
    <property type="protein sequence ID" value="KAK8891493.1"/>
    <property type="molecule type" value="Genomic_DNA"/>
</dbReference>
<feature type="transmembrane region" description="Helical" evidence="1">
    <location>
        <begin position="213"/>
        <end position="234"/>
    </location>
</feature>
<reference evidence="2 3" key="1">
    <citation type="submission" date="2024-04" db="EMBL/GenBank/DDBJ databases">
        <title>Tritrichomonas musculus Genome.</title>
        <authorList>
            <person name="Alves-Ferreira E."/>
            <person name="Grigg M."/>
            <person name="Lorenzi H."/>
            <person name="Galac M."/>
        </authorList>
    </citation>
    <scope>NUCLEOTIDE SEQUENCE [LARGE SCALE GENOMIC DNA]</scope>
    <source>
        <strain evidence="2 3">EAF2021</strain>
    </source>
</reference>
<sequence>MNIRKLKQKIEKQVIAIFPSVPKINITAYIHHHPSLSAVDFVVHFLEIAEPTKKNLDIETELLLAQARQIIQHKEAEEKQREEEFLKSEDSEKLLEFQKKVNMFEIPDSCQKLSSQIFQSITKFRMMKKRSRFQDEDYLNRLSFTYAKELESGYISLDSDDWIEWFKSHPDYINLTDTNFYCGFIPQVTDPVRSIIKMIENDKDMKSFILSSIRFCGIGIAISKNFSVFFTIFVSNRK</sequence>
<evidence type="ECO:0000313" key="2">
    <source>
        <dbReference type="EMBL" id="KAK8891493.1"/>
    </source>
</evidence>
<evidence type="ECO:0000256" key="1">
    <source>
        <dbReference type="SAM" id="Phobius"/>
    </source>
</evidence>
<comment type="caution">
    <text evidence="2">The sequence shown here is derived from an EMBL/GenBank/DDBJ whole genome shotgun (WGS) entry which is preliminary data.</text>
</comment>
<evidence type="ECO:0000313" key="3">
    <source>
        <dbReference type="Proteomes" id="UP001470230"/>
    </source>
</evidence>
<name>A0ABR2KKL4_9EUKA</name>
<dbReference type="Proteomes" id="UP001470230">
    <property type="component" value="Unassembled WGS sequence"/>
</dbReference>
<gene>
    <name evidence="2" type="ORF">M9Y10_028703</name>
</gene>
<keyword evidence="1" id="KW-0812">Transmembrane</keyword>
<keyword evidence="3" id="KW-1185">Reference proteome</keyword>
<proteinExistence type="predicted"/>
<keyword evidence="1" id="KW-1133">Transmembrane helix</keyword>